<dbReference type="PANTHER" id="PTHR34035:SF1">
    <property type="entry name" value="TESTIS-EXPRESSED PROTEIN 47"/>
    <property type="match status" value="1"/>
</dbReference>
<accession>A0A7S2WV92</accession>
<dbReference type="Gene3D" id="3.30.70.100">
    <property type="match status" value="1"/>
</dbReference>
<dbReference type="AlphaFoldDB" id="A0A7S2WV92"/>
<dbReference type="Pfam" id="PF24787">
    <property type="entry name" value="TEX47"/>
    <property type="match status" value="1"/>
</dbReference>
<proteinExistence type="predicted"/>
<sequence length="220" mass="24485">MEDAKGLRPPSLLEVIDAREEKEGARECLSHVLYIATTADTASASDFHSEIISELHNRGKDQRVTGRLLVQDGVLLHYYETGPTSSIALLRHLHNFSNEGKITSLRVLMSSEDVDRRHFGDWSCETVEPADEEKVPVPESSSDETIELAFDVLSQMLKIATGANASHQCPSKARLQSYAKSDAFFTLAKYLETFDGPISFALESEASWPLQPVVDYRDVQ</sequence>
<protein>
    <recommendedName>
        <fullName evidence="2">BLUF domain-containing protein</fullName>
    </recommendedName>
</protein>
<reference evidence="1" key="1">
    <citation type="submission" date="2021-01" db="EMBL/GenBank/DDBJ databases">
        <authorList>
            <person name="Corre E."/>
            <person name="Pelletier E."/>
            <person name="Niang G."/>
            <person name="Scheremetjew M."/>
            <person name="Finn R."/>
            <person name="Kale V."/>
            <person name="Holt S."/>
            <person name="Cochrane G."/>
            <person name="Meng A."/>
            <person name="Brown T."/>
            <person name="Cohen L."/>
        </authorList>
    </citation>
    <scope>NUCLEOTIDE SEQUENCE</scope>
    <source>
        <strain evidence="1">CCMP1243</strain>
    </source>
</reference>
<dbReference type="EMBL" id="HBHJ01031315">
    <property type="protein sequence ID" value="CAD9709697.1"/>
    <property type="molecule type" value="Transcribed_RNA"/>
</dbReference>
<evidence type="ECO:0000313" key="1">
    <source>
        <dbReference type="EMBL" id="CAD9709697.1"/>
    </source>
</evidence>
<dbReference type="InterPro" id="IPR055308">
    <property type="entry name" value="TEX47-like"/>
</dbReference>
<gene>
    <name evidence="1" type="ORF">RMAR1173_LOCUS20690</name>
</gene>
<organism evidence="1">
    <name type="scientific">Rhizochromulina marina</name>
    <dbReference type="NCBI Taxonomy" id="1034831"/>
    <lineage>
        <taxon>Eukaryota</taxon>
        <taxon>Sar</taxon>
        <taxon>Stramenopiles</taxon>
        <taxon>Ochrophyta</taxon>
        <taxon>Dictyochophyceae</taxon>
        <taxon>Rhizochromulinales</taxon>
        <taxon>Rhizochromulina</taxon>
    </lineage>
</organism>
<name>A0A7S2WV92_9STRA</name>
<dbReference type="PANTHER" id="PTHR34035">
    <property type="entry name" value="TESTIS-EXPRESSED PROTEIN 47"/>
    <property type="match status" value="1"/>
</dbReference>
<evidence type="ECO:0008006" key="2">
    <source>
        <dbReference type="Google" id="ProtNLM"/>
    </source>
</evidence>